<name>A0A520MXS8_9GAMM</name>
<dbReference type="GO" id="GO:0046872">
    <property type="term" value="F:metal ion binding"/>
    <property type="evidence" value="ECO:0007669"/>
    <property type="project" value="InterPro"/>
</dbReference>
<dbReference type="Pfam" id="PF00149">
    <property type="entry name" value="Metallophos"/>
    <property type="match status" value="2"/>
</dbReference>
<sequence>MKKFILIFFSWLSLMVFSHDAWKAIKLSEEIAHAPSVLPDRVVLTWNDNPATTQSVSWRTDTSVINGYAQVGIANASGRTMKTSELKAVTTPFKSDINDAHYHNVNLTNLKPNTLYAYRVGDGENWTEYYHFKTANLKPEPFSFIYFGDAQNEVKTHWSRVFREAFRDAPRAAFTLHAGDLVDEHYMDAQWGEWHQAPDWVNGTIPVIATPGNHEYLDDSQRKRIWKTKKEKEVKIKIDEYTLHAPGIFKLTVEDELDQRGNLFIKESGQIESIDSGIELITGFSQAELKGALILGGGAPLYDRLQNPTGTPTLSTHWRPQFSFPIQDVPKESLKETVYYIDYQGVRFISLDSNTELEAQIPWLQKTLEQNPNKWTIVTFHHPMYSPASDRDNIELRQAWKPVFDKYKVDLILSGHDHTYSRTGLVDTKNLKNVPTGYQQAYDPNIGTVNVVSVSGPKMYEITKGKYAKTFAENKQLYQIINVENDTLRYRAFTAIGELYDEFVLKKVVDKPNILIEK</sequence>
<comment type="caution">
    <text evidence="5">The sequence shown here is derived from an EMBL/GenBank/DDBJ whole genome shotgun (WGS) entry which is preliminary data.</text>
</comment>
<accession>A0A520MXS8</accession>
<evidence type="ECO:0000313" key="5">
    <source>
        <dbReference type="EMBL" id="RZO26025.1"/>
    </source>
</evidence>
<keyword evidence="1 2" id="KW-0732">Signal</keyword>
<dbReference type="PANTHER" id="PTHR22953">
    <property type="entry name" value="ACID PHOSPHATASE RELATED"/>
    <property type="match status" value="1"/>
</dbReference>
<gene>
    <name evidence="5" type="ORF">EVA92_03945</name>
</gene>
<dbReference type="PANTHER" id="PTHR22953:SF153">
    <property type="entry name" value="PURPLE ACID PHOSPHATASE"/>
    <property type="match status" value="1"/>
</dbReference>
<feature type="domain" description="Calcineurin-like phosphoesterase" evidence="3">
    <location>
        <begin position="339"/>
        <end position="420"/>
    </location>
</feature>
<dbReference type="Gene3D" id="3.60.21.10">
    <property type="match status" value="2"/>
</dbReference>
<feature type="signal peptide" evidence="2">
    <location>
        <begin position="1"/>
        <end position="18"/>
    </location>
</feature>
<dbReference type="AlphaFoldDB" id="A0A520MXS8"/>
<organism evidence="5 6">
    <name type="scientific">SAR86 cluster bacterium</name>
    <dbReference type="NCBI Taxonomy" id="2030880"/>
    <lineage>
        <taxon>Bacteria</taxon>
        <taxon>Pseudomonadati</taxon>
        <taxon>Pseudomonadota</taxon>
        <taxon>Gammaproteobacteria</taxon>
        <taxon>SAR86 cluster</taxon>
    </lineage>
</organism>
<dbReference type="InterPro" id="IPR039331">
    <property type="entry name" value="PAPs-like"/>
</dbReference>
<dbReference type="InterPro" id="IPR008963">
    <property type="entry name" value="Purple_acid_Pase-like_N"/>
</dbReference>
<evidence type="ECO:0008006" key="7">
    <source>
        <dbReference type="Google" id="ProtNLM"/>
    </source>
</evidence>
<dbReference type="SUPFAM" id="SSF56300">
    <property type="entry name" value="Metallo-dependent phosphatases"/>
    <property type="match status" value="1"/>
</dbReference>
<feature type="domain" description="Calcineurin-like phosphoesterase" evidence="3">
    <location>
        <begin position="161"/>
        <end position="232"/>
    </location>
</feature>
<dbReference type="InterPro" id="IPR015914">
    <property type="entry name" value="PAPs_N"/>
</dbReference>
<dbReference type="GO" id="GO:0003993">
    <property type="term" value="F:acid phosphatase activity"/>
    <property type="evidence" value="ECO:0007669"/>
    <property type="project" value="InterPro"/>
</dbReference>
<feature type="chain" id="PRO_5021696684" description="Metallophosphoesterase" evidence="2">
    <location>
        <begin position="19"/>
        <end position="518"/>
    </location>
</feature>
<dbReference type="Proteomes" id="UP000315825">
    <property type="component" value="Unassembled WGS sequence"/>
</dbReference>
<dbReference type="SUPFAM" id="SSF49363">
    <property type="entry name" value="Purple acid phosphatase, N-terminal domain"/>
    <property type="match status" value="1"/>
</dbReference>
<dbReference type="EMBL" id="SHBE01000007">
    <property type="protein sequence ID" value="RZO26025.1"/>
    <property type="molecule type" value="Genomic_DNA"/>
</dbReference>
<evidence type="ECO:0000256" key="2">
    <source>
        <dbReference type="SAM" id="SignalP"/>
    </source>
</evidence>
<dbReference type="Gene3D" id="2.60.40.380">
    <property type="entry name" value="Purple acid phosphatase-like, N-terminal"/>
    <property type="match status" value="1"/>
</dbReference>
<evidence type="ECO:0000259" key="4">
    <source>
        <dbReference type="Pfam" id="PF16656"/>
    </source>
</evidence>
<evidence type="ECO:0000313" key="6">
    <source>
        <dbReference type="Proteomes" id="UP000315825"/>
    </source>
</evidence>
<dbReference type="InterPro" id="IPR004843">
    <property type="entry name" value="Calcineurin-like_PHP"/>
</dbReference>
<dbReference type="InterPro" id="IPR029052">
    <property type="entry name" value="Metallo-depent_PP-like"/>
</dbReference>
<dbReference type="CDD" id="cd00838">
    <property type="entry name" value="MPP_superfamily"/>
    <property type="match status" value="1"/>
</dbReference>
<evidence type="ECO:0000259" key="3">
    <source>
        <dbReference type="Pfam" id="PF00149"/>
    </source>
</evidence>
<evidence type="ECO:0000256" key="1">
    <source>
        <dbReference type="ARBA" id="ARBA00022729"/>
    </source>
</evidence>
<proteinExistence type="predicted"/>
<dbReference type="Pfam" id="PF16656">
    <property type="entry name" value="Pur_ac_phosph_N"/>
    <property type="match status" value="1"/>
</dbReference>
<feature type="domain" description="Purple acid phosphatase N-terminal" evidence="4">
    <location>
        <begin position="39"/>
        <end position="134"/>
    </location>
</feature>
<reference evidence="5 6" key="1">
    <citation type="submission" date="2019-02" db="EMBL/GenBank/DDBJ databases">
        <title>Prokaryotic population dynamics and viral predation in marine succession experiment using metagenomics: the confinement effect.</title>
        <authorList>
            <person name="Haro-Moreno J.M."/>
            <person name="Rodriguez-Valera F."/>
            <person name="Lopez-Perez M."/>
        </authorList>
    </citation>
    <scope>NUCLEOTIDE SEQUENCE [LARGE SCALE GENOMIC DNA]</scope>
    <source>
        <strain evidence="5">MED-G159</strain>
    </source>
</reference>
<protein>
    <recommendedName>
        <fullName evidence="7">Metallophosphoesterase</fullName>
    </recommendedName>
</protein>